<accession>A0A0C2MBP4</accession>
<dbReference type="EMBL" id="JWZT01005262">
    <property type="protein sequence ID" value="KII61764.1"/>
    <property type="molecule type" value="Genomic_DNA"/>
</dbReference>
<sequence length="110" mass="12609">MVNSDYLESANVDTQANGPQKAYLVGGKNAIAIMKLQNTKLPVMSDKIRNILECSCTIRRLNPTTTRDTDIISLLELAWIATNTYVYMYDPYKDLKFWHPLQTRTGEHKE</sequence>
<dbReference type="Proteomes" id="UP000031668">
    <property type="component" value="Unassembled WGS sequence"/>
</dbReference>
<protein>
    <submittedName>
        <fullName evidence="1">Uncharacterized protein</fullName>
    </submittedName>
</protein>
<proteinExistence type="predicted"/>
<keyword evidence="2" id="KW-1185">Reference proteome</keyword>
<reference evidence="1 2" key="1">
    <citation type="journal article" date="2014" name="Genome Biol. Evol.">
        <title>The genome of the myxosporean Thelohanellus kitauei shows adaptations to nutrient acquisition within its fish host.</title>
        <authorList>
            <person name="Yang Y."/>
            <person name="Xiong J."/>
            <person name="Zhou Z."/>
            <person name="Huo F."/>
            <person name="Miao W."/>
            <person name="Ran C."/>
            <person name="Liu Y."/>
            <person name="Zhang J."/>
            <person name="Feng J."/>
            <person name="Wang M."/>
            <person name="Wang M."/>
            <person name="Wang L."/>
            <person name="Yao B."/>
        </authorList>
    </citation>
    <scope>NUCLEOTIDE SEQUENCE [LARGE SCALE GENOMIC DNA]</scope>
    <source>
        <strain evidence="1">Wuqing</strain>
    </source>
</reference>
<gene>
    <name evidence="1" type="ORF">RF11_14604</name>
</gene>
<dbReference type="AlphaFoldDB" id="A0A0C2MBP4"/>
<organism evidence="1 2">
    <name type="scientific">Thelohanellus kitauei</name>
    <name type="common">Myxosporean</name>
    <dbReference type="NCBI Taxonomy" id="669202"/>
    <lineage>
        <taxon>Eukaryota</taxon>
        <taxon>Metazoa</taxon>
        <taxon>Cnidaria</taxon>
        <taxon>Myxozoa</taxon>
        <taxon>Myxosporea</taxon>
        <taxon>Bivalvulida</taxon>
        <taxon>Platysporina</taxon>
        <taxon>Myxobolidae</taxon>
        <taxon>Thelohanellus</taxon>
    </lineage>
</organism>
<comment type="caution">
    <text evidence="1">The sequence shown here is derived from an EMBL/GenBank/DDBJ whole genome shotgun (WGS) entry which is preliminary data.</text>
</comment>
<name>A0A0C2MBP4_THEKT</name>
<evidence type="ECO:0000313" key="2">
    <source>
        <dbReference type="Proteomes" id="UP000031668"/>
    </source>
</evidence>
<evidence type="ECO:0000313" key="1">
    <source>
        <dbReference type="EMBL" id="KII61764.1"/>
    </source>
</evidence>